<dbReference type="AlphaFoldDB" id="A0A1V8SIB7"/>
<evidence type="ECO:0000313" key="3">
    <source>
        <dbReference type="EMBL" id="OQN98787.1"/>
    </source>
</evidence>
<keyword evidence="1" id="KW-0175">Coiled coil</keyword>
<evidence type="ECO:0000256" key="1">
    <source>
        <dbReference type="SAM" id="Coils"/>
    </source>
</evidence>
<evidence type="ECO:0000256" key="2">
    <source>
        <dbReference type="SAM" id="MobiDB-lite"/>
    </source>
</evidence>
<feature type="compositionally biased region" description="Polar residues" evidence="2">
    <location>
        <begin position="665"/>
        <end position="680"/>
    </location>
</feature>
<organism evidence="3 4">
    <name type="scientific">Cryoendolithus antarcticus</name>
    <dbReference type="NCBI Taxonomy" id="1507870"/>
    <lineage>
        <taxon>Eukaryota</taxon>
        <taxon>Fungi</taxon>
        <taxon>Dikarya</taxon>
        <taxon>Ascomycota</taxon>
        <taxon>Pezizomycotina</taxon>
        <taxon>Dothideomycetes</taxon>
        <taxon>Dothideomycetidae</taxon>
        <taxon>Cladosporiales</taxon>
        <taxon>Cladosporiaceae</taxon>
        <taxon>Cryoendolithus</taxon>
    </lineage>
</organism>
<dbReference type="EMBL" id="NAJO01000044">
    <property type="protein sequence ID" value="OQN98787.1"/>
    <property type="molecule type" value="Genomic_DNA"/>
</dbReference>
<comment type="caution">
    <text evidence="3">The sequence shown here is derived from an EMBL/GenBank/DDBJ whole genome shotgun (WGS) entry which is preliminary data.</text>
</comment>
<sequence>MANPQAPARPSPNCSPFDNALHTAHKEHVTLKRKHRDVEAQLAADNEQGTLLLSGQSLQPSPDLSARVARLRAGLQAALNSTVVVGEGAADAAISGALLGVLMQRQAESVAKQEVGDDVSLIEGLRDDVVFFATQFELVRGELTRVNAMPKAFKIVHEELVGELKGARRLVEAKEKAMEVRDKELVLRRSEKFALDTALCNKNKEIHALNTEMNRLAAQLNPAQQQAPHSAPVPGSGSWQAGVRPYATANVFTSWSQSQHLRPTAPAYMPAGHSSSASSASPAQTSNQSMALELQRVRTEAGKTRSALTQANTALAQTNASLTRTQAALTARSTDFTNLQKSLAAKNEYIRGLEAKNEGLMALEPKLAELEVKATAQSKALCSLSDKNVALEKDIKKKDGYLKDDKSVIADLDKEIATARGRLARRNKELDKQQLTIEDLEGKLAERERYIASCDAADHGHETCLADTKFYKAEVASLKEKLTATKNSTDHASCLADVKKCTDEIASLKEQLMSNDTEEVQRTLPIAHCDNQDTHYERCEVKATRFTDRIATLEEQLAAAEENGDHQVCLDDREEARAARDEASLNLYDMRTRWDEKEALLLSLREELAAATMVLEGMAVERPQTNRVSSPALMIKAEPVGLNQSTTVHLSQAEEHETNEDEDANSTNGSSTADTGSTGDLSRAETQETLDTSTSDKSASQSPAGAQALKRSEPSSEVYLPPQKRAYGADGADDAS</sequence>
<feature type="region of interest" description="Disordered" evidence="2">
    <location>
        <begin position="649"/>
        <end position="736"/>
    </location>
</feature>
<reference evidence="4" key="1">
    <citation type="submission" date="2017-03" db="EMBL/GenBank/DDBJ databases">
        <title>Genomes of endolithic fungi from Antarctica.</title>
        <authorList>
            <person name="Coleine C."/>
            <person name="Masonjones S."/>
            <person name="Stajich J.E."/>
        </authorList>
    </citation>
    <scope>NUCLEOTIDE SEQUENCE [LARGE SCALE GENOMIC DNA]</scope>
    <source>
        <strain evidence="4">CCFEE 5527</strain>
    </source>
</reference>
<gene>
    <name evidence="3" type="ORF">B0A48_15456</name>
</gene>
<feature type="coiled-coil region" evidence="1">
    <location>
        <begin position="409"/>
        <end position="443"/>
    </location>
</feature>
<feature type="coiled-coil region" evidence="1">
    <location>
        <begin position="536"/>
        <end position="563"/>
    </location>
</feature>
<protein>
    <submittedName>
        <fullName evidence="3">Uncharacterized protein</fullName>
    </submittedName>
</protein>
<feature type="compositionally biased region" description="Polar residues" evidence="2">
    <location>
        <begin position="687"/>
        <end position="704"/>
    </location>
</feature>
<accession>A0A1V8SIB7</accession>
<feature type="region of interest" description="Disordered" evidence="2">
    <location>
        <begin position="264"/>
        <end position="291"/>
    </location>
</feature>
<name>A0A1V8SIB7_9PEZI</name>
<keyword evidence="4" id="KW-1185">Reference proteome</keyword>
<dbReference type="InParanoid" id="A0A1V8SIB7"/>
<proteinExistence type="predicted"/>
<feature type="compositionally biased region" description="Low complexity" evidence="2">
    <location>
        <begin position="274"/>
        <end position="289"/>
    </location>
</feature>
<dbReference type="Proteomes" id="UP000192596">
    <property type="component" value="Unassembled WGS sequence"/>
</dbReference>
<evidence type="ECO:0000313" key="4">
    <source>
        <dbReference type="Proteomes" id="UP000192596"/>
    </source>
</evidence>